<keyword evidence="3" id="KW-1185">Reference proteome</keyword>
<proteinExistence type="predicted"/>
<dbReference type="EMBL" id="PIPI01000007">
    <property type="protein sequence ID" value="RUO18858.1"/>
    <property type="molecule type" value="Genomic_DNA"/>
</dbReference>
<reference evidence="2 3" key="1">
    <citation type="journal article" date="2011" name="Front. Microbiol.">
        <title>Genomic signatures of strain selection and enhancement in Bacillus atrophaeus var. globigii, a historical biowarfare simulant.</title>
        <authorList>
            <person name="Gibbons H.S."/>
            <person name="Broomall S.M."/>
            <person name="McNew L.A."/>
            <person name="Daligault H."/>
            <person name="Chapman C."/>
            <person name="Bruce D."/>
            <person name="Karavis M."/>
            <person name="Krepps M."/>
            <person name="McGregor P.A."/>
            <person name="Hong C."/>
            <person name="Park K.H."/>
            <person name="Akmal A."/>
            <person name="Feldman A."/>
            <person name="Lin J.S."/>
            <person name="Chang W.E."/>
            <person name="Higgs B.W."/>
            <person name="Demirev P."/>
            <person name="Lindquist J."/>
            <person name="Liem A."/>
            <person name="Fochler E."/>
            <person name="Read T.D."/>
            <person name="Tapia R."/>
            <person name="Johnson S."/>
            <person name="Bishop-Lilly K.A."/>
            <person name="Detter C."/>
            <person name="Han C."/>
            <person name="Sozhamannan S."/>
            <person name="Rosenzweig C.N."/>
            <person name="Skowronski E.W."/>
        </authorList>
    </citation>
    <scope>NUCLEOTIDE SEQUENCE [LARGE SCALE GENOMIC DNA]</scope>
    <source>
        <strain evidence="2 3">AK5</strain>
    </source>
</reference>
<evidence type="ECO:0000313" key="3">
    <source>
        <dbReference type="Proteomes" id="UP000288212"/>
    </source>
</evidence>
<organism evidence="2 3">
    <name type="scientific">Aliidiomarina haloalkalitolerans</name>
    <dbReference type="NCBI Taxonomy" id="859059"/>
    <lineage>
        <taxon>Bacteria</taxon>
        <taxon>Pseudomonadati</taxon>
        <taxon>Pseudomonadota</taxon>
        <taxon>Gammaproteobacteria</taxon>
        <taxon>Alteromonadales</taxon>
        <taxon>Idiomarinaceae</taxon>
        <taxon>Aliidiomarina</taxon>
    </lineage>
</organism>
<gene>
    <name evidence="2" type="ORF">CWE06_09680</name>
</gene>
<feature type="transmembrane region" description="Helical" evidence="1">
    <location>
        <begin position="24"/>
        <end position="46"/>
    </location>
</feature>
<sequence>MRRYNLPNLTSSFNERMALKRRQALADTLVFAVATIACTFCLNLFLNASEESRRTPTLSVNQLQTTSHQPSEVDHNDLIHWLQHLEILSTAPASLVSFNLENNKATLDLHLSLAEAHTKLESRLLAPWQVTHTKFQHSAELLPLTQLEFQRRGGHD</sequence>
<keyword evidence="1" id="KW-0812">Transmembrane</keyword>
<dbReference type="Proteomes" id="UP000288212">
    <property type="component" value="Unassembled WGS sequence"/>
</dbReference>
<dbReference type="AlphaFoldDB" id="A0A432VRB7"/>
<name>A0A432VRB7_9GAMM</name>
<evidence type="ECO:0000313" key="2">
    <source>
        <dbReference type="EMBL" id="RUO18858.1"/>
    </source>
</evidence>
<dbReference type="RefSeq" id="WP_126793564.1">
    <property type="nucleotide sequence ID" value="NZ_PIPI01000007.1"/>
</dbReference>
<accession>A0A432VRB7</accession>
<keyword evidence="1" id="KW-0472">Membrane</keyword>
<keyword evidence="1" id="KW-1133">Transmembrane helix</keyword>
<evidence type="ECO:0000256" key="1">
    <source>
        <dbReference type="SAM" id="Phobius"/>
    </source>
</evidence>
<comment type="caution">
    <text evidence="2">The sequence shown here is derived from an EMBL/GenBank/DDBJ whole genome shotgun (WGS) entry which is preliminary data.</text>
</comment>
<protein>
    <submittedName>
        <fullName evidence="2">Uncharacterized protein</fullName>
    </submittedName>
</protein>